<evidence type="ECO:0000256" key="2">
    <source>
        <dbReference type="ARBA" id="ARBA00023276"/>
    </source>
</evidence>
<sequence length="325" mass="35969">MGRRLKYCSIAFLVQVGVWAVGAFASESAWRRQSSGTMTRLHAVYFLDERRGFVAGGNGVVLATEDGGATWRAMRRPNDDAIRDLLFIGERIGWMLVERNPYAQREGEPRSYFWRTEDGGKTWFHLNPVGIEAVTLTRLVFADEAHGWTFGEAGAIYATRDGGRSWVRQFAPTRHLLLAGAGYDSQRAWIVGANSTALYTTDGGDTWQLGFVPETGVRLNGVSFLDERHGWAVGSGGRIFVTVNGGKVWRRQNSNTNADLFDVKFLSLREGWAVGANGTVLHTTDGGETWLVVPSGTTYQLERLCFAADRRGWAVGFGGTILTYR</sequence>
<name>A0A0B6WXS1_9BACT</name>
<keyword evidence="1" id="KW-0602">Photosynthesis</keyword>
<dbReference type="RefSeq" id="WP_041976543.1">
    <property type="nucleotide sequence ID" value="NZ_CBXV010000006.1"/>
</dbReference>
<evidence type="ECO:0000256" key="1">
    <source>
        <dbReference type="ARBA" id="ARBA00022531"/>
    </source>
</evidence>
<keyword evidence="2" id="KW-0604">Photosystem II</keyword>
<gene>
    <name evidence="4" type="ORF">PYK22_01914</name>
</gene>
<reference evidence="4 5" key="2">
    <citation type="submission" date="2015-01" db="EMBL/GenBank/DDBJ databases">
        <title>Complete genome sequence of Pyrinomonas methylaliphatogenes type strain K22T.</title>
        <authorList>
            <person name="Lee K.C.Y."/>
            <person name="Power J.F."/>
            <person name="Dunfield P.F."/>
            <person name="Morgan X.C."/>
            <person name="Huttenhower C."/>
            <person name="Stott M.B."/>
        </authorList>
    </citation>
    <scope>NUCLEOTIDE SEQUENCE [LARGE SCALE GENOMIC DNA]</scope>
    <source>
        <strain evidence="4 5">K22</strain>
    </source>
</reference>
<dbReference type="Gene3D" id="2.130.10.10">
    <property type="entry name" value="YVTN repeat-like/Quinoprotein amine dehydrogenase"/>
    <property type="match status" value="2"/>
</dbReference>
<dbReference type="CDD" id="cd15482">
    <property type="entry name" value="Sialidase_non-viral"/>
    <property type="match status" value="1"/>
</dbReference>
<dbReference type="STRING" id="454194.PYK22_01914"/>
<proteinExistence type="predicted"/>
<dbReference type="GO" id="GO:0009523">
    <property type="term" value="C:photosystem II"/>
    <property type="evidence" value="ECO:0007669"/>
    <property type="project" value="UniProtKB-KW"/>
</dbReference>
<reference evidence="4 5" key="1">
    <citation type="submission" date="2013-12" db="EMBL/GenBank/DDBJ databases">
        <authorList>
            <person name="Stott M."/>
        </authorList>
    </citation>
    <scope>NUCLEOTIDE SEQUENCE [LARGE SCALE GENOMIC DNA]</scope>
    <source>
        <strain evidence="4 5">K22</strain>
    </source>
</reference>
<protein>
    <submittedName>
        <fullName evidence="4">Uncharacterized photosystem II stability/assembly factor-like protein</fullName>
    </submittedName>
</protein>
<dbReference type="Pfam" id="PF14870">
    <property type="entry name" value="PSII_BNR"/>
    <property type="match status" value="2"/>
</dbReference>
<dbReference type="SUPFAM" id="SSF110296">
    <property type="entry name" value="Oligoxyloglucan reducing end-specific cellobiohydrolase"/>
    <property type="match status" value="2"/>
</dbReference>
<evidence type="ECO:0000259" key="3">
    <source>
        <dbReference type="Pfam" id="PF14870"/>
    </source>
</evidence>
<evidence type="ECO:0000313" key="5">
    <source>
        <dbReference type="Proteomes" id="UP000031518"/>
    </source>
</evidence>
<dbReference type="GO" id="GO:0015979">
    <property type="term" value="P:photosynthesis"/>
    <property type="evidence" value="ECO:0007669"/>
    <property type="project" value="UniProtKB-KW"/>
</dbReference>
<feature type="domain" description="Photosynthesis system II assembly factor Ycf48/Hcf136-like" evidence="3">
    <location>
        <begin position="219"/>
        <end position="293"/>
    </location>
</feature>
<dbReference type="InterPro" id="IPR015943">
    <property type="entry name" value="WD40/YVTN_repeat-like_dom_sf"/>
</dbReference>
<organism evidence="4 5">
    <name type="scientific">Pyrinomonas methylaliphatogenes</name>
    <dbReference type="NCBI Taxonomy" id="454194"/>
    <lineage>
        <taxon>Bacteria</taxon>
        <taxon>Pseudomonadati</taxon>
        <taxon>Acidobacteriota</taxon>
        <taxon>Blastocatellia</taxon>
        <taxon>Blastocatellales</taxon>
        <taxon>Pyrinomonadaceae</taxon>
        <taxon>Pyrinomonas</taxon>
    </lineage>
</organism>
<dbReference type="PANTHER" id="PTHR47199:SF2">
    <property type="entry name" value="PHOTOSYSTEM II STABILITY_ASSEMBLY FACTOR HCF136, CHLOROPLASTIC"/>
    <property type="match status" value="1"/>
</dbReference>
<keyword evidence="5" id="KW-1185">Reference proteome</keyword>
<dbReference type="EMBL" id="CBXV010000006">
    <property type="protein sequence ID" value="CDM65906.1"/>
    <property type="molecule type" value="Genomic_DNA"/>
</dbReference>
<dbReference type="InterPro" id="IPR028203">
    <property type="entry name" value="PSII_CF48-like_dom"/>
</dbReference>
<feature type="domain" description="Photosynthesis system II assembly factor Ycf48/Hcf136-like" evidence="3">
    <location>
        <begin position="130"/>
        <end position="208"/>
    </location>
</feature>
<evidence type="ECO:0000313" key="4">
    <source>
        <dbReference type="EMBL" id="CDM65906.1"/>
    </source>
</evidence>
<dbReference type="AlphaFoldDB" id="A0A0B6WXS1"/>
<accession>A0A0B6WXS1</accession>
<dbReference type="OrthoDB" id="9813892at2"/>
<dbReference type="Proteomes" id="UP000031518">
    <property type="component" value="Unassembled WGS sequence"/>
</dbReference>
<dbReference type="PANTHER" id="PTHR47199">
    <property type="entry name" value="PHOTOSYSTEM II STABILITY/ASSEMBLY FACTOR HCF136, CHLOROPLASTIC"/>
    <property type="match status" value="1"/>
</dbReference>